<keyword evidence="1" id="KW-0812">Transmembrane</keyword>
<accession>A0A1W6CUL0</accession>
<keyword evidence="1" id="KW-0472">Membrane</keyword>
<dbReference type="EMBL" id="CP020612">
    <property type="protein sequence ID" value="ARJ68536.1"/>
    <property type="molecule type" value="Genomic_DNA"/>
</dbReference>
<dbReference type="AlphaFoldDB" id="A0A1W6CUL0"/>
<dbReference type="RefSeq" id="WP_085376648.1">
    <property type="nucleotide sequence ID" value="NZ_CP020612.1"/>
</dbReference>
<feature type="transmembrane region" description="Helical" evidence="1">
    <location>
        <begin position="12"/>
        <end position="34"/>
    </location>
</feature>
<dbReference type="STRING" id="1945662.B0A89_01635"/>
<gene>
    <name evidence="2" type="ORF">B0A89_01635</name>
</gene>
<feature type="transmembrane region" description="Helical" evidence="1">
    <location>
        <begin position="40"/>
        <end position="68"/>
    </location>
</feature>
<evidence type="ECO:0000313" key="3">
    <source>
        <dbReference type="Proteomes" id="UP000193017"/>
    </source>
</evidence>
<sequence>MSDLMIRWAEKLLIVLVAVALVTLVFSAIGVMFMSPRGGFVAGLMTLVVGALSIIVGAGVAFVSFGIYRNGQETNRLLRDLVSRSGPPSA</sequence>
<evidence type="ECO:0000256" key="1">
    <source>
        <dbReference type="SAM" id="Phobius"/>
    </source>
</evidence>
<dbReference type="OrthoDB" id="7871282at2"/>
<keyword evidence="3" id="KW-1185">Reference proteome</keyword>
<reference evidence="2 3" key="1">
    <citation type="submission" date="2017-03" db="EMBL/GenBank/DDBJ databases">
        <title>Genome sequence of Paracoccus contaminans isolated from a water microcosm.</title>
        <authorList>
            <person name="Aurass P."/>
            <person name="Karste S."/>
            <person name="Trost E."/>
            <person name="Glaeser S.P."/>
            <person name="Kaempfer P."/>
            <person name="Flieger A."/>
        </authorList>
    </citation>
    <scope>NUCLEOTIDE SEQUENCE [LARGE SCALE GENOMIC DNA]</scope>
    <source>
        <strain evidence="3">RKI 16-01929T\LMG 29738T\CCM 8701T\CIP 111112T</strain>
    </source>
</reference>
<name>A0A1W6CUL0_9RHOB</name>
<protein>
    <submittedName>
        <fullName evidence="2">Uncharacterized protein</fullName>
    </submittedName>
</protein>
<proteinExistence type="predicted"/>
<organism evidence="2 3">
    <name type="scientific">Paracoccus contaminans</name>
    <dbReference type="NCBI Taxonomy" id="1945662"/>
    <lineage>
        <taxon>Bacteria</taxon>
        <taxon>Pseudomonadati</taxon>
        <taxon>Pseudomonadota</taxon>
        <taxon>Alphaproteobacteria</taxon>
        <taxon>Rhodobacterales</taxon>
        <taxon>Paracoccaceae</taxon>
        <taxon>Paracoccus</taxon>
    </lineage>
</organism>
<dbReference type="Proteomes" id="UP000193017">
    <property type="component" value="Chromosome"/>
</dbReference>
<keyword evidence="1" id="KW-1133">Transmembrane helix</keyword>
<dbReference type="KEGG" id="pcon:B0A89_01635"/>
<evidence type="ECO:0000313" key="2">
    <source>
        <dbReference type="EMBL" id="ARJ68536.1"/>
    </source>
</evidence>